<gene>
    <name evidence="1" type="ORF">Scep_015092</name>
</gene>
<sequence length="75" mass="8461">MAFTIKSVTYLAWNSKHVKLLAFRGYLFMNQSLDVLPKLTFSLFTNLSFRTSSGIISPTTSRSSLISNSFISSWC</sequence>
<dbReference type="Proteomes" id="UP001419268">
    <property type="component" value="Unassembled WGS sequence"/>
</dbReference>
<evidence type="ECO:0000313" key="1">
    <source>
        <dbReference type="EMBL" id="KAK9126246.1"/>
    </source>
</evidence>
<reference evidence="1 2" key="1">
    <citation type="submission" date="2024-01" db="EMBL/GenBank/DDBJ databases">
        <title>Genome assemblies of Stephania.</title>
        <authorList>
            <person name="Yang L."/>
        </authorList>
    </citation>
    <scope>NUCLEOTIDE SEQUENCE [LARGE SCALE GENOMIC DNA]</scope>
    <source>
        <strain evidence="1">JXDWG</strain>
        <tissue evidence="1">Leaf</tissue>
    </source>
</reference>
<evidence type="ECO:0000313" key="2">
    <source>
        <dbReference type="Proteomes" id="UP001419268"/>
    </source>
</evidence>
<dbReference type="EMBL" id="JBBNAG010000006">
    <property type="protein sequence ID" value="KAK9126246.1"/>
    <property type="molecule type" value="Genomic_DNA"/>
</dbReference>
<name>A0AAP0J2F1_9MAGN</name>
<organism evidence="1 2">
    <name type="scientific">Stephania cephalantha</name>
    <dbReference type="NCBI Taxonomy" id="152367"/>
    <lineage>
        <taxon>Eukaryota</taxon>
        <taxon>Viridiplantae</taxon>
        <taxon>Streptophyta</taxon>
        <taxon>Embryophyta</taxon>
        <taxon>Tracheophyta</taxon>
        <taxon>Spermatophyta</taxon>
        <taxon>Magnoliopsida</taxon>
        <taxon>Ranunculales</taxon>
        <taxon>Menispermaceae</taxon>
        <taxon>Menispermoideae</taxon>
        <taxon>Cissampelideae</taxon>
        <taxon>Stephania</taxon>
    </lineage>
</organism>
<accession>A0AAP0J2F1</accession>
<keyword evidence="2" id="KW-1185">Reference proteome</keyword>
<proteinExistence type="predicted"/>
<protein>
    <submittedName>
        <fullName evidence="1">Uncharacterized protein</fullName>
    </submittedName>
</protein>
<comment type="caution">
    <text evidence="1">The sequence shown here is derived from an EMBL/GenBank/DDBJ whole genome shotgun (WGS) entry which is preliminary data.</text>
</comment>
<dbReference type="AlphaFoldDB" id="A0AAP0J2F1"/>